<evidence type="ECO:0000313" key="2">
    <source>
        <dbReference type="EMBL" id="KAK7242101.1"/>
    </source>
</evidence>
<protein>
    <submittedName>
        <fullName evidence="2">Uncharacterized protein</fullName>
    </submittedName>
</protein>
<evidence type="ECO:0000256" key="1">
    <source>
        <dbReference type="SAM" id="MobiDB-lite"/>
    </source>
</evidence>
<organism evidence="2 3">
    <name type="scientific">Aureococcus anophagefferens</name>
    <name type="common">Harmful bloom alga</name>
    <dbReference type="NCBI Taxonomy" id="44056"/>
    <lineage>
        <taxon>Eukaryota</taxon>
        <taxon>Sar</taxon>
        <taxon>Stramenopiles</taxon>
        <taxon>Ochrophyta</taxon>
        <taxon>Pelagophyceae</taxon>
        <taxon>Pelagomonadales</taxon>
        <taxon>Pelagomonadaceae</taxon>
        <taxon>Aureococcus</taxon>
    </lineage>
</organism>
<feature type="region of interest" description="Disordered" evidence="1">
    <location>
        <begin position="151"/>
        <end position="202"/>
    </location>
</feature>
<evidence type="ECO:0000313" key="3">
    <source>
        <dbReference type="Proteomes" id="UP001363151"/>
    </source>
</evidence>
<accession>A0ABR1G153</accession>
<gene>
    <name evidence="2" type="ORF">SO694_00157012</name>
</gene>
<comment type="caution">
    <text evidence="2">The sequence shown here is derived from an EMBL/GenBank/DDBJ whole genome shotgun (WGS) entry which is preliminary data.</text>
</comment>
<keyword evidence="3" id="KW-1185">Reference proteome</keyword>
<name>A0ABR1G153_AURAN</name>
<dbReference type="EMBL" id="JBBJCI010000149">
    <property type="protein sequence ID" value="KAK7242101.1"/>
    <property type="molecule type" value="Genomic_DNA"/>
</dbReference>
<sequence>MGQGESGEKDAMARRIAALRADPTRRPKFLGPAAAVRELASFSLSLENGVTQVCKGRDGSSAAGRCFAVDVVQRIVMGFLAEPGGAAETTAEASTNVSTLLKRSGERRERGPALGPRDAARPDAVKEENRFAFQTAALIFEAAAEELGESDAAFSQASPPRRRACRRRVSVADVAGARASTRPPWCASSTRWAPRSTPAAGS</sequence>
<reference evidence="2 3" key="1">
    <citation type="submission" date="2024-03" db="EMBL/GenBank/DDBJ databases">
        <title>Aureococcus anophagefferens CCMP1851 and Kratosvirus quantuckense: Draft genome of a second virus-susceptible host strain in the model system.</title>
        <authorList>
            <person name="Chase E."/>
            <person name="Truchon A.R."/>
            <person name="Schepens W."/>
            <person name="Wilhelm S.W."/>
        </authorList>
    </citation>
    <scope>NUCLEOTIDE SEQUENCE [LARGE SCALE GENOMIC DNA]</scope>
    <source>
        <strain evidence="2 3">CCMP1851</strain>
    </source>
</reference>
<dbReference type="Proteomes" id="UP001363151">
    <property type="component" value="Unassembled WGS sequence"/>
</dbReference>
<proteinExistence type="predicted"/>
<feature type="compositionally biased region" description="Basic residues" evidence="1">
    <location>
        <begin position="160"/>
        <end position="169"/>
    </location>
</feature>
<feature type="region of interest" description="Disordered" evidence="1">
    <location>
        <begin position="90"/>
        <end position="123"/>
    </location>
</feature>